<proteinExistence type="predicted"/>
<dbReference type="Proteomes" id="UP001056120">
    <property type="component" value="Linkage Group LG19"/>
</dbReference>
<reference evidence="1 2" key="2">
    <citation type="journal article" date="2022" name="Mol. Ecol. Resour.">
        <title>The genomes of chicory, endive, great burdock and yacon provide insights into Asteraceae paleo-polyploidization history and plant inulin production.</title>
        <authorList>
            <person name="Fan W."/>
            <person name="Wang S."/>
            <person name="Wang H."/>
            <person name="Wang A."/>
            <person name="Jiang F."/>
            <person name="Liu H."/>
            <person name="Zhao H."/>
            <person name="Xu D."/>
            <person name="Zhang Y."/>
        </authorList>
    </citation>
    <scope>NUCLEOTIDE SEQUENCE [LARGE SCALE GENOMIC DNA]</scope>
    <source>
        <strain evidence="2">cv. Yunnan</strain>
        <tissue evidence="1">Leaves</tissue>
    </source>
</reference>
<sequence>MGQTKWSGRLRRWRSHARGATPFLFPIIQLLNRSRARGATPIIYVAVDLHHLNHSHPPLHKSPSPPSAIFNPTMKNNQNPSMASLFKLFNAPLHLSNLFSLMLFFLFGLCFGIILTFHLKNVSFNLQFSRSNATTTAYATVAAISDLVTVSLPESTPPPEKVGLKNYLTPPEPMHDMTDEELIWRASMVPKAGDYPFDRTPKVAFMFLTRGPVVLSELWERFFKGNDGLFSIYVHSSDSSANVTVPEDSVFSGRRIPSKDVEWGKVNMIEAERRLLANALLDFSNQRFVLLSEACIPLFNFSTVYTYLINSEHNFVESYDLEGPVGRGRYSPKMAPTVDIEEWRKGSQWFEMDRDLAIEVISDKMYFSVFHDFCDGQCYADEHYLPTFVTKRFGQTNANGTLTFVDWAKGGPHPTKYMRNDVTEEFLKKLRNDTSCEYNVKKNQICHLFARKFTSHALDRLLRIAPRLMQFSL</sequence>
<evidence type="ECO:0000313" key="2">
    <source>
        <dbReference type="Proteomes" id="UP001056120"/>
    </source>
</evidence>
<organism evidence="1 2">
    <name type="scientific">Smallanthus sonchifolius</name>
    <dbReference type="NCBI Taxonomy" id="185202"/>
    <lineage>
        <taxon>Eukaryota</taxon>
        <taxon>Viridiplantae</taxon>
        <taxon>Streptophyta</taxon>
        <taxon>Embryophyta</taxon>
        <taxon>Tracheophyta</taxon>
        <taxon>Spermatophyta</taxon>
        <taxon>Magnoliopsida</taxon>
        <taxon>eudicotyledons</taxon>
        <taxon>Gunneridae</taxon>
        <taxon>Pentapetalae</taxon>
        <taxon>asterids</taxon>
        <taxon>campanulids</taxon>
        <taxon>Asterales</taxon>
        <taxon>Asteraceae</taxon>
        <taxon>Asteroideae</taxon>
        <taxon>Heliantheae alliance</taxon>
        <taxon>Millerieae</taxon>
        <taxon>Smallanthus</taxon>
    </lineage>
</organism>
<reference evidence="2" key="1">
    <citation type="journal article" date="2022" name="Mol. Ecol. Resour.">
        <title>The genomes of chicory, endive, great burdock and yacon provide insights into Asteraceae palaeo-polyploidization history and plant inulin production.</title>
        <authorList>
            <person name="Fan W."/>
            <person name="Wang S."/>
            <person name="Wang H."/>
            <person name="Wang A."/>
            <person name="Jiang F."/>
            <person name="Liu H."/>
            <person name="Zhao H."/>
            <person name="Xu D."/>
            <person name="Zhang Y."/>
        </authorList>
    </citation>
    <scope>NUCLEOTIDE SEQUENCE [LARGE SCALE GENOMIC DNA]</scope>
    <source>
        <strain evidence="2">cv. Yunnan</strain>
    </source>
</reference>
<dbReference type="EMBL" id="CM042036">
    <property type="protein sequence ID" value="KAI3744356.1"/>
    <property type="molecule type" value="Genomic_DNA"/>
</dbReference>
<protein>
    <submittedName>
        <fullName evidence="1">Uncharacterized protein</fullName>
    </submittedName>
</protein>
<gene>
    <name evidence="1" type="ORF">L1987_57435</name>
</gene>
<comment type="caution">
    <text evidence="1">The sequence shown here is derived from an EMBL/GenBank/DDBJ whole genome shotgun (WGS) entry which is preliminary data.</text>
</comment>
<name>A0ACB9DDL3_9ASTR</name>
<accession>A0ACB9DDL3</accession>
<evidence type="ECO:0000313" key="1">
    <source>
        <dbReference type="EMBL" id="KAI3744356.1"/>
    </source>
</evidence>
<keyword evidence="2" id="KW-1185">Reference proteome</keyword>